<dbReference type="RefSeq" id="WP_397025735.1">
    <property type="nucleotide sequence ID" value="NZ_JBITMB010000012.1"/>
</dbReference>
<dbReference type="SUPFAM" id="SSF69304">
    <property type="entry name" value="Tricorn protease N-terminal domain"/>
    <property type="match status" value="1"/>
</dbReference>
<name>A0ABW8AES3_9ACTN</name>
<keyword evidence="2" id="KW-0812">Transmembrane</keyword>
<protein>
    <recommendedName>
        <fullName evidence="5">WD40 repeat domain-containing protein</fullName>
    </recommendedName>
</protein>
<evidence type="ECO:0000313" key="3">
    <source>
        <dbReference type="EMBL" id="MFI7445251.1"/>
    </source>
</evidence>
<sequence length="395" mass="42606">MTRELEDDLHRLLTRAADRAPRAPSGFPARIVTRSRRRRARGRGLLAAAAVVLVVGGIGVTVRDVAGPDTPRHPVPSPVPTTTASARPALVERVWPEAVWKIPVKLPGGRKGRPQIFLDDRTLLLETWESHEKADALYAYDLETGEARRITAIRTPKGVFASGYAVGAGRIVWQTIEGGRTRFWSAPVEGGDPVAVATDREVRGRGDELTVVGDRIAFSLLEGGVFTLPLGGGSVEAVPGADRHHNLRWPWVGTPGEYTPDGETSFEELLNAETGETSRAVVRPGERDVRCGVTTCVGTSPEGRPFSRLRDGSGERDLPDSTYGLAADRFMTVRLPPPSGGQVLLDLATGRAADLGFRTDAEGRSIHVQPGIGDGRLVSFELDGQYVVIDLARIR</sequence>
<gene>
    <name evidence="3" type="ORF">ACIBP5_35220</name>
</gene>
<keyword evidence="4" id="KW-1185">Reference proteome</keyword>
<evidence type="ECO:0000256" key="1">
    <source>
        <dbReference type="SAM" id="MobiDB-lite"/>
    </source>
</evidence>
<reference evidence="3 4" key="1">
    <citation type="submission" date="2024-10" db="EMBL/GenBank/DDBJ databases">
        <title>The Natural Products Discovery Center: Release of the First 8490 Sequenced Strains for Exploring Actinobacteria Biosynthetic Diversity.</title>
        <authorList>
            <person name="Kalkreuter E."/>
            <person name="Kautsar S.A."/>
            <person name="Yang D."/>
            <person name="Bader C.D."/>
            <person name="Teijaro C.N."/>
            <person name="Fluegel L."/>
            <person name="Davis C.M."/>
            <person name="Simpson J.R."/>
            <person name="Lauterbach L."/>
            <person name="Steele A.D."/>
            <person name="Gui C."/>
            <person name="Meng S."/>
            <person name="Li G."/>
            <person name="Viehrig K."/>
            <person name="Ye F."/>
            <person name="Su P."/>
            <person name="Kiefer A.F."/>
            <person name="Nichols A."/>
            <person name="Cepeda A.J."/>
            <person name="Yan W."/>
            <person name="Fan B."/>
            <person name="Jiang Y."/>
            <person name="Adhikari A."/>
            <person name="Zheng C.-J."/>
            <person name="Schuster L."/>
            <person name="Cowan T.M."/>
            <person name="Smanski M.J."/>
            <person name="Chevrette M.G."/>
            <person name="De Carvalho L.P.S."/>
            <person name="Shen B."/>
        </authorList>
    </citation>
    <scope>NUCLEOTIDE SEQUENCE [LARGE SCALE GENOMIC DNA]</scope>
    <source>
        <strain evidence="3 4">NPDC049503</strain>
    </source>
</reference>
<evidence type="ECO:0008006" key="5">
    <source>
        <dbReference type="Google" id="ProtNLM"/>
    </source>
</evidence>
<proteinExistence type="predicted"/>
<feature type="region of interest" description="Disordered" evidence="1">
    <location>
        <begin position="64"/>
        <end position="84"/>
    </location>
</feature>
<evidence type="ECO:0000313" key="4">
    <source>
        <dbReference type="Proteomes" id="UP001612928"/>
    </source>
</evidence>
<feature type="transmembrane region" description="Helical" evidence="2">
    <location>
        <begin position="44"/>
        <end position="62"/>
    </location>
</feature>
<dbReference type="InterPro" id="IPR011042">
    <property type="entry name" value="6-blade_b-propeller_TolB-like"/>
</dbReference>
<organism evidence="3 4">
    <name type="scientific">Nonomuraea indica</name>
    <dbReference type="NCBI Taxonomy" id="1581193"/>
    <lineage>
        <taxon>Bacteria</taxon>
        <taxon>Bacillati</taxon>
        <taxon>Actinomycetota</taxon>
        <taxon>Actinomycetes</taxon>
        <taxon>Streptosporangiales</taxon>
        <taxon>Streptosporangiaceae</taxon>
        <taxon>Nonomuraea</taxon>
    </lineage>
</organism>
<evidence type="ECO:0000256" key="2">
    <source>
        <dbReference type="SAM" id="Phobius"/>
    </source>
</evidence>
<dbReference type="Gene3D" id="2.120.10.30">
    <property type="entry name" value="TolB, C-terminal domain"/>
    <property type="match status" value="1"/>
</dbReference>
<keyword evidence="2" id="KW-0472">Membrane</keyword>
<keyword evidence="2" id="KW-1133">Transmembrane helix</keyword>
<comment type="caution">
    <text evidence="3">The sequence shown here is derived from an EMBL/GenBank/DDBJ whole genome shotgun (WGS) entry which is preliminary data.</text>
</comment>
<dbReference type="EMBL" id="JBITMB010000012">
    <property type="protein sequence ID" value="MFI7445251.1"/>
    <property type="molecule type" value="Genomic_DNA"/>
</dbReference>
<dbReference type="Proteomes" id="UP001612928">
    <property type="component" value="Unassembled WGS sequence"/>
</dbReference>
<accession>A0ABW8AES3</accession>